<evidence type="ECO:0000313" key="3">
    <source>
        <dbReference type="EMBL" id="AAC06294.1"/>
    </source>
</evidence>
<proteinExistence type="evidence at transcript level"/>
<keyword evidence="2" id="KW-0732">Signal</keyword>
<protein>
    <submittedName>
        <fullName evidence="3">Uncharacterized protein</fullName>
    </submittedName>
</protein>
<feature type="chain" id="PRO_5004159053" evidence="2">
    <location>
        <begin position="20"/>
        <end position="74"/>
    </location>
</feature>
<accession>O61571</accession>
<sequence>MRVLLFLVILCTIASVSFAVPAMSRWIELDDVRSPRDRRQMGMMGPLGMMNGMGVGGMGYPMGGMGYPMGMGMG</sequence>
<evidence type="ECO:0000256" key="2">
    <source>
        <dbReference type="SAM" id="SignalP"/>
    </source>
</evidence>
<dbReference type="EMBL" id="AF052045">
    <property type="protein sequence ID" value="AAC06294.1"/>
    <property type="molecule type" value="mRNA"/>
</dbReference>
<keyword evidence="1" id="KW-1133">Transmembrane helix</keyword>
<reference evidence="3" key="1">
    <citation type="journal article" date="2000" name="Biochem. J.">
        <title>Identification of abundant mRNAs from the third stage larvae of the parasitic nematode, Ostertagia ostertagi.</title>
        <authorList>
            <person name="Moore J."/>
            <person name="Tetley L."/>
            <person name="Devaney E."/>
        </authorList>
    </citation>
    <scope>NUCLEOTIDE SEQUENCE</scope>
</reference>
<feature type="transmembrane region" description="Helical" evidence="1">
    <location>
        <begin position="43"/>
        <end position="63"/>
    </location>
</feature>
<name>O61571_OSTOS</name>
<keyword evidence="1" id="KW-0472">Membrane</keyword>
<organism evidence="3">
    <name type="scientific">Ostertagia ostertagi</name>
    <name type="common">Brown stomach worm</name>
    <name type="synonym">Strongylus ostertagi</name>
    <dbReference type="NCBI Taxonomy" id="6317"/>
    <lineage>
        <taxon>Eukaryota</taxon>
        <taxon>Metazoa</taxon>
        <taxon>Ecdysozoa</taxon>
        <taxon>Nematoda</taxon>
        <taxon>Chromadorea</taxon>
        <taxon>Rhabditida</taxon>
        <taxon>Rhabditina</taxon>
        <taxon>Rhabditomorpha</taxon>
        <taxon>Strongyloidea</taxon>
        <taxon>Trichostrongylidae</taxon>
        <taxon>Ostertagia</taxon>
    </lineage>
</organism>
<dbReference type="AlphaFoldDB" id="O61571"/>
<feature type="signal peptide" evidence="2">
    <location>
        <begin position="1"/>
        <end position="19"/>
    </location>
</feature>
<evidence type="ECO:0000256" key="1">
    <source>
        <dbReference type="SAM" id="Phobius"/>
    </source>
</evidence>
<keyword evidence="1" id="KW-0812">Transmembrane</keyword>